<dbReference type="InterPro" id="IPR011042">
    <property type="entry name" value="6-blade_b-propeller_TolB-like"/>
</dbReference>
<proteinExistence type="predicted"/>
<dbReference type="PANTHER" id="PTHR42776:SF27">
    <property type="entry name" value="DIPEPTIDYL PEPTIDASE FAMILY MEMBER 6"/>
    <property type="match status" value="1"/>
</dbReference>
<dbReference type="Gene3D" id="3.40.50.1820">
    <property type="entry name" value="alpha/beta hydrolase"/>
    <property type="match status" value="1"/>
</dbReference>
<dbReference type="GO" id="GO:0006508">
    <property type="term" value="P:proteolysis"/>
    <property type="evidence" value="ECO:0007669"/>
    <property type="project" value="InterPro"/>
</dbReference>
<dbReference type="InterPro" id="IPR053536">
    <property type="entry name" value="Lasso_peptide_isopeptidase"/>
</dbReference>
<comment type="caution">
    <text evidence="5">The sequence shown here is derived from an EMBL/GenBank/DDBJ whole genome shotgun (WGS) entry which is preliminary data.</text>
</comment>
<dbReference type="NCBIfam" id="NF033523">
    <property type="entry name" value="lasso_peptidase"/>
    <property type="match status" value="1"/>
</dbReference>
<dbReference type="Proteomes" id="UP000548867">
    <property type="component" value="Unassembled WGS sequence"/>
</dbReference>
<dbReference type="Pfam" id="PF00326">
    <property type="entry name" value="Peptidase_S9"/>
    <property type="match status" value="1"/>
</dbReference>
<dbReference type="GO" id="GO:0004252">
    <property type="term" value="F:serine-type endopeptidase activity"/>
    <property type="evidence" value="ECO:0007669"/>
    <property type="project" value="TreeGrafter"/>
</dbReference>
<keyword evidence="1" id="KW-0378">Hydrolase</keyword>
<sequence>MAISCAHGATMPDVRESPTCSDMLSMPEQAAAGHRDIRPDDLLGLRDIGPRWRPSQEVFSAISPDGSRMAFFLTRGDPQNNSECRTLVSIPLDGKGKALILDSGGEPIYDLLNIRGIAGDYGYPSVNRPQYSPDGRWIAYLRREKASTQLWIARSDGGGAEQLTHMPDDVELVAWSDDGASVLFATRPSLNAARDAMTKEGQSGFLYDRRMVPFNSSTPALAEDPVYAGFALSLPSRRLRPASAKEREKLIPLPAADTTAFRLLRAKSGSGAGAWTVKDDMKRWMAPISLWAERGGKAWRCPDTPCTGDEMNSLFGLWWSASGKDVLFMRRSGQGNSQTSLMRWRPGALRAETVFSTENLLVGCQISGRLLLCARETSTEPRRIVAFDTRTGRERVIFDPNPQFAGVRLGKVERLQWRGADGVESFGDLVLPPSYEQGRRLPLIVVQYRTRGFLRGGVGDEYPIQLFAARGYAVLSVENPPPFYLRLGDRGWTTWKEAERDNVHAAHERTNVLSSLTTGVQMVIDRGIADPSRIGITGLSDGAATVQFALIHSRLFSAAALSSMGSDSQMMVYGGPALIEERARMGFPLYDPPFDNEGKAHWKATSLAFNPDLPKVPLLMQLADHEYMLGLETYTVLRNHRWPLELYSFPGEYHLKTQAAHRAAIYRRNLAWFDYWLRGLHDPELASDVYERWDKLAREAGRVPDSDIQPALQPDLHIEQGHDAPVIDRAKSGLPRGDHPQ</sequence>
<keyword evidence="5" id="KW-0031">Aminopeptidase</keyword>
<accession>A0A7W6CIC4</accession>
<gene>
    <name evidence="5" type="ORF">GGR38_004050</name>
</gene>
<dbReference type="SUPFAM" id="SSF53474">
    <property type="entry name" value="alpha/beta-Hydrolases"/>
    <property type="match status" value="1"/>
</dbReference>
<dbReference type="InterPro" id="IPR029058">
    <property type="entry name" value="AB_hydrolase_fold"/>
</dbReference>
<keyword evidence="6" id="KW-1185">Reference proteome</keyword>
<evidence type="ECO:0000313" key="6">
    <source>
        <dbReference type="Proteomes" id="UP000548867"/>
    </source>
</evidence>
<evidence type="ECO:0000256" key="3">
    <source>
        <dbReference type="SAM" id="MobiDB-lite"/>
    </source>
</evidence>
<reference evidence="5 6" key="1">
    <citation type="submission" date="2020-08" db="EMBL/GenBank/DDBJ databases">
        <title>Genomic Encyclopedia of Type Strains, Phase IV (KMG-IV): sequencing the most valuable type-strain genomes for metagenomic binning, comparative biology and taxonomic classification.</title>
        <authorList>
            <person name="Goeker M."/>
        </authorList>
    </citation>
    <scope>NUCLEOTIDE SEQUENCE [LARGE SCALE GENOMIC DNA]</scope>
    <source>
        <strain evidence="5 6">DSM 27057</strain>
    </source>
</reference>
<keyword evidence="5" id="KW-0645">Protease</keyword>
<evidence type="ECO:0000256" key="1">
    <source>
        <dbReference type="ARBA" id="ARBA00022801"/>
    </source>
</evidence>
<evidence type="ECO:0000259" key="4">
    <source>
        <dbReference type="Pfam" id="PF00326"/>
    </source>
</evidence>
<keyword evidence="2" id="KW-0720">Serine protease</keyword>
<dbReference type="PANTHER" id="PTHR42776">
    <property type="entry name" value="SERINE PEPTIDASE S9 FAMILY MEMBER"/>
    <property type="match status" value="1"/>
</dbReference>
<organism evidence="5 6">
    <name type="scientific">Novosphingobium sediminicola</name>
    <dbReference type="NCBI Taxonomy" id="563162"/>
    <lineage>
        <taxon>Bacteria</taxon>
        <taxon>Pseudomonadati</taxon>
        <taxon>Pseudomonadota</taxon>
        <taxon>Alphaproteobacteria</taxon>
        <taxon>Sphingomonadales</taxon>
        <taxon>Sphingomonadaceae</taxon>
        <taxon>Novosphingobium</taxon>
    </lineage>
</organism>
<evidence type="ECO:0000313" key="5">
    <source>
        <dbReference type="EMBL" id="MBB3957076.1"/>
    </source>
</evidence>
<dbReference type="GO" id="GO:0004177">
    <property type="term" value="F:aminopeptidase activity"/>
    <property type="evidence" value="ECO:0007669"/>
    <property type="project" value="UniProtKB-KW"/>
</dbReference>
<dbReference type="InterPro" id="IPR011659">
    <property type="entry name" value="WD40"/>
</dbReference>
<dbReference type="EMBL" id="JACIDX010000019">
    <property type="protein sequence ID" value="MBB3957076.1"/>
    <property type="molecule type" value="Genomic_DNA"/>
</dbReference>
<evidence type="ECO:0000256" key="2">
    <source>
        <dbReference type="ARBA" id="ARBA00022825"/>
    </source>
</evidence>
<feature type="domain" description="Peptidase S9 prolyl oligopeptidase catalytic" evidence="4">
    <location>
        <begin position="508"/>
        <end position="678"/>
    </location>
</feature>
<dbReference type="SUPFAM" id="SSF82171">
    <property type="entry name" value="DPP6 N-terminal domain-like"/>
    <property type="match status" value="1"/>
</dbReference>
<name>A0A7W6CIC4_9SPHN</name>
<feature type="region of interest" description="Disordered" evidence="3">
    <location>
        <begin position="1"/>
        <end position="20"/>
    </location>
</feature>
<dbReference type="InterPro" id="IPR001375">
    <property type="entry name" value="Peptidase_S9_cat"/>
</dbReference>
<dbReference type="Pfam" id="PF07676">
    <property type="entry name" value="PD40"/>
    <property type="match status" value="2"/>
</dbReference>
<dbReference type="AlphaFoldDB" id="A0A7W6CIC4"/>
<dbReference type="Gene3D" id="2.120.10.30">
    <property type="entry name" value="TolB, C-terminal domain"/>
    <property type="match status" value="1"/>
</dbReference>
<protein>
    <submittedName>
        <fullName evidence="5">Dipeptidyl aminopeptidase/acylaminoacyl peptidase</fullName>
    </submittedName>
</protein>